<name>A0A8H3EUU9_9LECA</name>
<proteinExistence type="predicted"/>
<dbReference type="AlphaFoldDB" id="A0A8H3EUU9"/>
<evidence type="ECO:0000313" key="3">
    <source>
        <dbReference type="Proteomes" id="UP000664521"/>
    </source>
</evidence>
<sequence>MKTGIFVGDLPRSFQHAIVVTGWFHCRYLWIDSLCIIQDSTEDWQNESSLMRHVYKNAWLNISATAAADSSSGLFFDRKPSLVSAGAVFISWEGNLPTGMFYFFLRDFWEDGVGRAPLNRRAWVVQERFLSRRNLHFGSRGIYFECHVMEACETFPKGLPTFFKEALINRFKAIDVPPVPTATAGAKSFLRNWQKITNAYTNSSLTYASDKLVALSGVADEFQNMSNYTYLAGLWKECFLANQLLWRTRKRVSGQPSVRPSIYRAPSWSWLSLDANIPGSVIIGPSVLIEILDAHTTLVDDNSPTGQVKHGVIRVRGQLEKVYLQKVPRTRDSYSICEEDDKKTGLLTVAFDETAFRATQAYIMPVMFSRGDTLEGLLLVSTEQAPAEFRRVGFFESDDEETHEQLTKQDTENKIIFTIV</sequence>
<dbReference type="Proteomes" id="UP000664521">
    <property type="component" value="Unassembled WGS sequence"/>
</dbReference>
<dbReference type="Pfam" id="PF06985">
    <property type="entry name" value="HET"/>
    <property type="match status" value="1"/>
</dbReference>
<dbReference type="OrthoDB" id="5362512at2759"/>
<protein>
    <recommendedName>
        <fullName evidence="1">Heterokaryon incompatibility domain-containing protein</fullName>
    </recommendedName>
</protein>
<keyword evidence="3" id="KW-1185">Reference proteome</keyword>
<dbReference type="EMBL" id="CAJPDS010000012">
    <property type="protein sequence ID" value="CAF9912777.1"/>
    <property type="molecule type" value="Genomic_DNA"/>
</dbReference>
<dbReference type="PANTHER" id="PTHR33112:SF10">
    <property type="entry name" value="TOL"/>
    <property type="match status" value="1"/>
</dbReference>
<gene>
    <name evidence="2" type="ORF">HETSPECPRED_001198</name>
</gene>
<dbReference type="PANTHER" id="PTHR33112">
    <property type="entry name" value="DOMAIN PROTEIN, PUTATIVE-RELATED"/>
    <property type="match status" value="1"/>
</dbReference>
<organism evidence="2 3">
    <name type="scientific">Heterodermia speciosa</name>
    <dbReference type="NCBI Taxonomy" id="116794"/>
    <lineage>
        <taxon>Eukaryota</taxon>
        <taxon>Fungi</taxon>
        <taxon>Dikarya</taxon>
        <taxon>Ascomycota</taxon>
        <taxon>Pezizomycotina</taxon>
        <taxon>Lecanoromycetes</taxon>
        <taxon>OSLEUM clade</taxon>
        <taxon>Lecanoromycetidae</taxon>
        <taxon>Caliciales</taxon>
        <taxon>Physciaceae</taxon>
        <taxon>Heterodermia</taxon>
    </lineage>
</organism>
<evidence type="ECO:0000259" key="1">
    <source>
        <dbReference type="Pfam" id="PF06985"/>
    </source>
</evidence>
<reference evidence="2" key="1">
    <citation type="submission" date="2021-03" db="EMBL/GenBank/DDBJ databases">
        <authorList>
            <person name="Tagirdzhanova G."/>
        </authorList>
    </citation>
    <scope>NUCLEOTIDE SEQUENCE</scope>
</reference>
<feature type="domain" description="Heterokaryon incompatibility" evidence="1">
    <location>
        <begin position="9"/>
        <end position="127"/>
    </location>
</feature>
<comment type="caution">
    <text evidence="2">The sequence shown here is derived from an EMBL/GenBank/DDBJ whole genome shotgun (WGS) entry which is preliminary data.</text>
</comment>
<dbReference type="InterPro" id="IPR010730">
    <property type="entry name" value="HET"/>
</dbReference>
<evidence type="ECO:0000313" key="2">
    <source>
        <dbReference type="EMBL" id="CAF9912777.1"/>
    </source>
</evidence>
<accession>A0A8H3EUU9</accession>